<dbReference type="Pfam" id="PF05229">
    <property type="entry name" value="SCPU"/>
    <property type="match status" value="1"/>
</dbReference>
<evidence type="ECO:0000313" key="4">
    <source>
        <dbReference type="Proteomes" id="UP001596379"/>
    </source>
</evidence>
<dbReference type="EMBL" id="JBHTCC010000001">
    <property type="protein sequence ID" value="MFC7297479.1"/>
    <property type="molecule type" value="Genomic_DNA"/>
</dbReference>
<accession>A0ABW2J1X3</accession>
<keyword evidence="1" id="KW-0732">Signal</keyword>
<protein>
    <submittedName>
        <fullName evidence="3">Spore coat U domain-containing protein</fullName>
    </submittedName>
</protein>
<proteinExistence type="predicted"/>
<dbReference type="Proteomes" id="UP001596379">
    <property type="component" value="Unassembled WGS sequence"/>
</dbReference>
<feature type="signal peptide" evidence="1">
    <location>
        <begin position="1"/>
        <end position="19"/>
    </location>
</feature>
<gene>
    <name evidence="3" type="ORF">ACFQO0_03405</name>
</gene>
<dbReference type="RefSeq" id="WP_382232621.1">
    <property type="nucleotide sequence ID" value="NZ_JBHTCC010000001.1"/>
</dbReference>
<dbReference type="PANTHER" id="PTHR37089:SF4">
    <property type="entry name" value="EXPORTED PROTEIN"/>
    <property type="match status" value="1"/>
</dbReference>
<keyword evidence="4" id="KW-1185">Reference proteome</keyword>
<dbReference type="SMART" id="SM00972">
    <property type="entry name" value="SCPU"/>
    <property type="match status" value="1"/>
</dbReference>
<organism evidence="3 4">
    <name type="scientific">Herminiimonas aquatilis</name>
    <dbReference type="NCBI Taxonomy" id="345342"/>
    <lineage>
        <taxon>Bacteria</taxon>
        <taxon>Pseudomonadati</taxon>
        <taxon>Pseudomonadota</taxon>
        <taxon>Betaproteobacteria</taxon>
        <taxon>Burkholderiales</taxon>
        <taxon>Oxalobacteraceae</taxon>
        <taxon>Herminiimonas</taxon>
    </lineage>
</organism>
<feature type="chain" id="PRO_5045850535" evidence="1">
    <location>
        <begin position="20"/>
        <end position="161"/>
    </location>
</feature>
<reference evidence="4" key="1">
    <citation type="journal article" date="2019" name="Int. J. Syst. Evol. Microbiol.">
        <title>The Global Catalogue of Microorganisms (GCM) 10K type strain sequencing project: providing services to taxonomists for standard genome sequencing and annotation.</title>
        <authorList>
            <consortium name="The Broad Institute Genomics Platform"/>
            <consortium name="The Broad Institute Genome Sequencing Center for Infectious Disease"/>
            <person name="Wu L."/>
            <person name="Ma J."/>
        </authorList>
    </citation>
    <scope>NUCLEOTIDE SEQUENCE [LARGE SCALE GENOMIC DNA]</scope>
    <source>
        <strain evidence="4">CCUG 36956</strain>
    </source>
</reference>
<evidence type="ECO:0000259" key="2">
    <source>
        <dbReference type="Pfam" id="PF05229"/>
    </source>
</evidence>
<evidence type="ECO:0000256" key="1">
    <source>
        <dbReference type="SAM" id="SignalP"/>
    </source>
</evidence>
<name>A0ABW2J1X3_9BURK</name>
<comment type="caution">
    <text evidence="3">The sequence shown here is derived from an EMBL/GenBank/DDBJ whole genome shotgun (WGS) entry which is preliminary data.</text>
</comment>
<evidence type="ECO:0000313" key="3">
    <source>
        <dbReference type="EMBL" id="MFC7297479.1"/>
    </source>
</evidence>
<feature type="domain" description="Spore coat protein U/FanG" evidence="2">
    <location>
        <begin position="24"/>
        <end position="157"/>
    </location>
</feature>
<dbReference type="PANTHER" id="PTHR37089">
    <property type="entry name" value="PROTEIN U-RELATED"/>
    <property type="match status" value="1"/>
</dbReference>
<sequence>MKKLMLTLFFLVVSSQASALCLPIACTCSVAVTPVSFGSFNPLLSGTHDANGNVAMNCGGVVGLAIPYTIKLSQGNGTSYTARRMASGSNYLSYNLYTDNYVTIWGDGTGGSTTTGGTVVLDVLGLSPPRNHTLYGRVASNQKTAVPGFYTDTITVTVTYF</sequence>
<dbReference type="InterPro" id="IPR007893">
    <property type="entry name" value="Spore_coat_U/FanG"/>
</dbReference>
<dbReference type="InterPro" id="IPR053167">
    <property type="entry name" value="Spore_coat_component"/>
</dbReference>